<proteinExistence type="inferred from homology"/>
<evidence type="ECO:0000256" key="7">
    <source>
        <dbReference type="ARBA" id="ARBA00022781"/>
    </source>
</evidence>
<feature type="transmembrane region" description="Helical" evidence="13">
    <location>
        <begin position="12"/>
        <end position="31"/>
    </location>
</feature>
<dbReference type="GO" id="GO:0045259">
    <property type="term" value="C:proton-transporting ATP synthase complex"/>
    <property type="evidence" value="ECO:0007669"/>
    <property type="project" value="UniProtKB-KW"/>
</dbReference>
<name>A0A3G3ME47_9CUCU</name>
<evidence type="ECO:0000256" key="2">
    <source>
        <dbReference type="ARBA" id="ARBA00008892"/>
    </source>
</evidence>
<dbReference type="InterPro" id="IPR001421">
    <property type="entry name" value="ATP8_metazoa"/>
</dbReference>
<comment type="subunit">
    <text evidence="3">F-type ATPases have 2 components, CF(1) - the catalytic core - and CF(0) - the membrane proton channel.</text>
</comment>
<comment type="subcellular location">
    <subcellularLocation>
        <location evidence="1 12">Mitochondrion membrane</location>
        <topology evidence="1 12">Single-pass membrane protein</topology>
    </subcellularLocation>
</comment>
<evidence type="ECO:0000256" key="8">
    <source>
        <dbReference type="ARBA" id="ARBA00022989"/>
    </source>
</evidence>
<keyword evidence="4 12" id="KW-0813">Transport</keyword>
<gene>
    <name evidence="14" type="primary">atp8</name>
</gene>
<evidence type="ECO:0000256" key="1">
    <source>
        <dbReference type="ARBA" id="ARBA00004304"/>
    </source>
</evidence>
<comment type="similarity">
    <text evidence="2 12">Belongs to the ATPase protein 8 family.</text>
</comment>
<evidence type="ECO:0000256" key="3">
    <source>
        <dbReference type="ARBA" id="ARBA00011291"/>
    </source>
</evidence>
<dbReference type="Pfam" id="PF00895">
    <property type="entry name" value="ATP-synt_8"/>
    <property type="match status" value="1"/>
</dbReference>
<accession>A0A3G3ME47</accession>
<evidence type="ECO:0000313" key="14">
    <source>
        <dbReference type="EMBL" id="AYR05109.1"/>
    </source>
</evidence>
<keyword evidence="10 12" id="KW-0496">Mitochondrion</keyword>
<dbReference type="GO" id="GO:0015078">
    <property type="term" value="F:proton transmembrane transporter activity"/>
    <property type="evidence" value="ECO:0007669"/>
    <property type="project" value="InterPro"/>
</dbReference>
<keyword evidence="7 12" id="KW-0375">Hydrogen ion transport</keyword>
<geneLocation type="mitochondrion" evidence="14"/>
<keyword evidence="8 13" id="KW-1133">Transmembrane helix</keyword>
<protein>
    <recommendedName>
        <fullName evidence="12">ATP synthase complex subunit 8</fullName>
    </recommendedName>
</protein>
<evidence type="ECO:0000256" key="9">
    <source>
        <dbReference type="ARBA" id="ARBA00023065"/>
    </source>
</evidence>
<sequence>MPQMAPMNWLTLYFLFSFLFLLMNILNYYNFLYPTNYSNHLSYKKMKFNWKW</sequence>
<evidence type="ECO:0000256" key="11">
    <source>
        <dbReference type="ARBA" id="ARBA00023136"/>
    </source>
</evidence>
<evidence type="ECO:0000256" key="5">
    <source>
        <dbReference type="ARBA" id="ARBA00022547"/>
    </source>
</evidence>
<dbReference type="GO" id="GO:0031966">
    <property type="term" value="C:mitochondrial membrane"/>
    <property type="evidence" value="ECO:0007669"/>
    <property type="project" value="UniProtKB-SubCell"/>
</dbReference>
<dbReference type="EMBL" id="MH940167">
    <property type="protein sequence ID" value="AYR05109.1"/>
    <property type="molecule type" value="Genomic_DNA"/>
</dbReference>
<keyword evidence="5 12" id="KW-0138">CF(0)</keyword>
<dbReference type="GO" id="GO:0015986">
    <property type="term" value="P:proton motive force-driven ATP synthesis"/>
    <property type="evidence" value="ECO:0007669"/>
    <property type="project" value="InterPro"/>
</dbReference>
<dbReference type="AlphaFoldDB" id="A0A3G3ME47"/>
<organism evidence="14">
    <name type="scientific">Cryptorhynchinae sp. 8 ACP-2013</name>
    <dbReference type="NCBI Taxonomy" id="1434469"/>
    <lineage>
        <taxon>Eukaryota</taxon>
        <taxon>Metazoa</taxon>
        <taxon>Ecdysozoa</taxon>
        <taxon>Arthropoda</taxon>
        <taxon>Hexapoda</taxon>
        <taxon>Insecta</taxon>
        <taxon>Pterygota</taxon>
        <taxon>Neoptera</taxon>
        <taxon>Endopterygota</taxon>
        <taxon>Coleoptera</taxon>
        <taxon>Polyphaga</taxon>
        <taxon>Cucujiformia</taxon>
        <taxon>Curculionidae</taxon>
        <taxon>Cryptorhynchinae</taxon>
    </lineage>
</organism>
<keyword evidence="6 12" id="KW-0812">Transmembrane</keyword>
<keyword evidence="11 13" id="KW-0472">Membrane</keyword>
<reference evidence="14" key="1">
    <citation type="journal article" date="2015" name="Mol. Biol. Evol.">
        <title>Soup to Tree: The Phylogeny of Beetles Inferred by Mitochondrial Metagenomics of a Bornean Rainforest Sample.</title>
        <authorList>
            <person name="Crampton-Platt A."/>
            <person name="Timmermans M.J."/>
            <person name="Gimmel M.L."/>
            <person name="Kutty S.N."/>
            <person name="Cockerill T.D."/>
            <person name="Vun Khen C."/>
            <person name="Vogler A.P."/>
        </authorList>
    </citation>
    <scope>NUCLEOTIDE SEQUENCE</scope>
</reference>
<keyword evidence="9 12" id="KW-0406">Ion transport</keyword>
<evidence type="ECO:0000256" key="6">
    <source>
        <dbReference type="ARBA" id="ARBA00022692"/>
    </source>
</evidence>
<reference evidence="14" key="2">
    <citation type="submission" date="2018-09" db="EMBL/GenBank/DDBJ databases">
        <authorList>
            <person name="James G."/>
        </authorList>
    </citation>
    <scope>NUCLEOTIDE SEQUENCE</scope>
</reference>
<evidence type="ECO:0000256" key="4">
    <source>
        <dbReference type="ARBA" id="ARBA00022448"/>
    </source>
</evidence>
<evidence type="ECO:0000256" key="13">
    <source>
        <dbReference type="SAM" id="Phobius"/>
    </source>
</evidence>
<evidence type="ECO:0000256" key="12">
    <source>
        <dbReference type="RuleBase" id="RU003661"/>
    </source>
</evidence>
<evidence type="ECO:0000256" key="10">
    <source>
        <dbReference type="ARBA" id="ARBA00023128"/>
    </source>
</evidence>